<keyword evidence="2" id="KW-1185">Reference proteome</keyword>
<gene>
    <name evidence="1" type="ORF">SS1G_14445</name>
</gene>
<accession>A7FA14</accession>
<proteinExistence type="predicted"/>
<dbReference type="InParanoid" id="A7FA14"/>
<reference evidence="2" key="1">
    <citation type="journal article" date="2011" name="PLoS Genet.">
        <title>Genomic analysis of the necrotrophic fungal pathogens Sclerotinia sclerotiorum and Botrytis cinerea.</title>
        <authorList>
            <person name="Amselem J."/>
            <person name="Cuomo C.A."/>
            <person name="van Kan J.A."/>
            <person name="Viaud M."/>
            <person name="Benito E.P."/>
            <person name="Couloux A."/>
            <person name="Coutinho P.M."/>
            <person name="de Vries R.P."/>
            <person name="Dyer P.S."/>
            <person name="Fillinger S."/>
            <person name="Fournier E."/>
            <person name="Gout L."/>
            <person name="Hahn M."/>
            <person name="Kohn L."/>
            <person name="Lapalu N."/>
            <person name="Plummer K.M."/>
            <person name="Pradier J.M."/>
            <person name="Quevillon E."/>
            <person name="Sharon A."/>
            <person name="Simon A."/>
            <person name="ten Have A."/>
            <person name="Tudzynski B."/>
            <person name="Tudzynski P."/>
            <person name="Wincker P."/>
            <person name="Andrew M."/>
            <person name="Anthouard V."/>
            <person name="Beever R.E."/>
            <person name="Beffa R."/>
            <person name="Benoit I."/>
            <person name="Bouzid O."/>
            <person name="Brault B."/>
            <person name="Chen Z."/>
            <person name="Choquer M."/>
            <person name="Collemare J."/>
            <person name="Cotton P."/>
            <person name="Danchin E.G."/>
            <person name="Da Silva C."/>
            <person name="Gautier A."/>
            <person name="Giraud C."/>
            <person name="Giraud T."/>
            <person name="Gonzalez C."/>
            <person name="Grossetete S."/>
            <person name="Guldener U."/>
            <person name="Henrissat B."/>
            <person name="Howlett B.J."/>
            <person name="Kodira C."/>
            <person name="Kretschmer M."/>
            <person name="Lappartient A."/>
            <person name="Leroch M."/>
            <person name="Levis C."/>
            <person name="Mauceli E."/>
            <person name="Neuveglise C."/>
            <person name="Oeser B."/>
            <person name="Pearson M."/>
            <person name="Poulain J."/>
            <person name="Poussereau N."/>
            <person name="Quesneville H."/>
            <person name="Rascle C."/>
            <person name="Schumacher J."/>
            <person name="Segurens B."/>
            <person name="Sexton A."/>
            <person name="Silva E."/>
            <person name="Sirven C."/>
            <person name="Soanes D.M."/>
            <person name="Talbot N.J."/>
            <person name="Templeton M."/>
            <person name="Yandava C."/>
            <person name="Yarden O."/>
            <person name="Zeng Q."/>
            <person name="Rollins J.A."/>
            <person name="Lebrun M.H."/>
            <person name="Dickman M."/>
        </authorList>
    </citation>
    <scope>NUCLEOTIDE SEQUENCE [LARGE SCALE GENOMIC DNA]</scope>
    <source>
        <strain evidence="2">ATCC 18683 / 1980 / Ss-1</strain>
    </source>
</reference>
<dbReference type="GeneID" id="5480687"/>
<protein>
    <submittedName>
        <fullName evidence="1">Uncharacterized protein</fullName>
    </submittedName>
</protein>
<evidence type="ECO:0000313" key="2">
    <source>
        <dbReference type="Proteomes" id="UP000001312"/>
    </source>
</evidence>
<dbReference type="AlphaFoldDB" id="A7FA14"/>
<dbReference type="RefSeq" id="XP_001584676.1">
    <property type="nucleotide sequence ID" value="XM_001584626.1"/>
</dbReference>
<dbReference type="Proteomes" id="UP000001312">
    <property type="component" value="Unassembled WGS sequence"/>
</dbReference>
<evidence type="ECO:0000313" key="1">
    <source>
        <dbReference type="EMBL" id="EDO00575.1"/>
    </source>
</evidence>
<dbReference type="KEGG" id="ssl:SS1G_14445"/>
<name>A7FA14_SCLS1</name>
<organism evidence="1 2">
    <name type="scientific">Sclerotinia sclerotiorum (strain ATCC 18683 / 1980 / Ss-1)</name>
    <name type="common">White mold</name>
    <name type="synonym">Whetzelinia sclerotiorum</name>
    <dbReference type="NCBI Taxonomy" id="665079"/>
    <lineage>
        <taxon>Eukaryota</taxon>
        <taxon>Fungi</taxon>
        <taxon>Dikarya</taxon>
        <taxon>Ascomycota</taxon>
        <taxon>Pezizomycotina</taxon>
        <taxon>Leotiomycetes</taxon>
        <taxon>Helotiales</taxon>
        <taxon>Sclerotiniaceae</taxon>
        <taxon>Sclerotinia</taxon>
    </lineage>
</organism>
<sequence>MEFVIGGELAAVSRNGGKGGCGVASRDDRNERVARAF</sequence>
<dbReference type="EMBL" id="CH476653">
    <property type="protein sequence ID" value="EDO00575.1"/>
    <property type="molecule type" value="Genomic_DNA"/>
</dbReference>
<dbReference type="HOGENOM" id="CLU_3351379_0_0_1"/>